<evidence type="ECO:0000256" key="4">
    <source>
        <dbReference type="ARBA" id="ARBA00023136"/>
    </source>
</evidence>
<feature type="transmembrane region" description="Helical" evidence="5">
    <location>
        <begin position="41"/>
        <end position="63"/>
    </location>
</feature>
<dbReference type="InterPro" id="IPR007568">
    <property type="entry name" value="RTA1"/>
</dbReference>
<evidence type="ECO:0000313" key="6">
    <source>
        <dbReference type="EMBL" id="KAJ5233665.1"/>
    </source>
</evidence>
<evidence type="ECO:0000313" key="7">
    <source>
        <dbReference type="Proteomes" id="UP001147733"/>
    </source>
</evidence>
<organism evidence="6 7">
    <name type="scientific">Penicillium citrinum</name>
    <dbReference type="NCBI Taxonomy" id="5077"/>
    <lineage>
        <taxon>Eukaryota</taxon>
        <taxon>Fungi</taxon>
        <taxon>Dikarya</taxon>
        <taxon>Ascomycota</taxon>
        <taxon>Pezizomycotina</taxon>
        <taxon>Eurotiomycetes</taxon>
        <taxon>Eurotiomycetidae</taxon>
        <taxon>Eurotiales</taxon>
        <taxon>Aspergillaceae</taxon>
        <taxon>Penicillium</taxon>
    </lineage>
</organism>
<dbReference type="EMBL" id="JAPQKT010000004">
    <property type="protein sequence ID" value="KAJ5233665.1"/>
    <property type="molecule type" value="Genomic_DNA"/>
</dbReference>
<name>A0A9W9TP36_PENCI</name>
<keyword evidence="2 5" id="KW-0812">Transmembrane</keyword>
<evidence type="ECO:0000256" key="5">
    <source>
        <dbReference type="SAM" id="Phobius"/>
    </source>
</evidence>
<dbReference type="GeneID" id="81383518"/>
<proteinExistence type="predicted"/>
<feature type="transmembrane region" description="Helical" evidence="5">
    <location>
        <begin position="75"/>
        <end position="95"/>
    </location>
</feature>
<protein>
    <submittedName>
        <fullName evidence="6">Uncharacterized protein</fullName>
    </submittedName>
</protein>
<keyword evidence="4 5" id="KW-0472">Membrane</keyword>
<feature type="transmembrane region" description="Helical" evidence="5">
    <location>
        <begin position="116"/>
        <end position="140"/>
    </location>
</feature>
<comment type="caution">
    <text evidence="6">The sequence shown here is derived from an EMBL/GenBank/DDBJ whole genome shotgun (WGS) entry which is preliminary data.</text>
</comment>
<comment type="subcellular location">
    <subcellularLocation>
        <location evidence="1">Membrane</location>
        <topology evidence="1">Multi-pass membrane protein</topology>
    </subcellularLocation>
</comment>
<feature type="transmembrane region" description="Helical" evidence="5">
    <location>
        <begin position="231"/>
        <end position="251"/>
    </location>
</feature>
<dbReference type="GO" id="GO:0016020">
    <property type="term" value="C:membrane"/>
    <property type="evidence" value="ECO:0007669"/>
    <property type="project" value="UniProtKB-SubCell"/>
</dbReference>
<dbReference type="OrthoDB" id="3358017at2759"/>
<feature type="transmembrane region" description="Helical" evidence="5">
    <location>
        <begin position="6"/>
        <end position="29"/>
    </location>
</feature>
<evidence type="ECO:0000256" key="2">
    <source>
        <dbReference type="ARBA" id="ARBA00022692"/>
    </source>
</evidence>
<dbReference type="Proteomes" id="UP001147733">
    <property type="component" value="Unassembled WGS sequence"/>
</dbReference>
<accession>A0A9W9TP36</accession>
<gene>
    <name evidence="6" type="ORF">N7469_005431</name>
</gene>
<reference evidence="6" key="1">
    <citation type="submission" date="2022-11" db="EMBL/GenBank/DDBJ databases">
        <authorList>
            <person name="Petersen C."/>
        </authorList>
    </citation>
    <scope>NUCLEOTIDE SEQUENCE</scope>
    <source>
        <strain evidence="6">IBT 23319</strain>
    </source>
</reference>
<dbReference type="PANTHER" id="PTHR31465">
    <property type="entry name" value="PROTEIN RTA1-RELATED"/>
    <property type="match status" value="1"/>
</dbReference>
<evidence type="ECO:0000256" key="1">
    <source>
        <dbReference type="ARBA" id="ARBA00004141"/>
    </source>
</evidence>
<feature type="transmembrane region" description="Helical" evidence="5">
    <location>
        <begin position="152"/>
        <end position="176"/>
    </location>
</feature>
<keyword evidence="7" id="KW-1185">Reference proteome</keyword>
<reference evidence="6" key="2">
    <citation type="journal article" date="2023" name="IMA Fungus">
        <title>Comparative genomic study of the Penicillium genus elucidates a diverse pangenome and 15 lateral gene transfer events.</title>
        <authorList>
            <person name="Petersen C."/>
            <person name="Sorensen T."/>
            <person name="Nielsen M.R."/>
            <person name="Sondergaard T.E."/>
            <person name="Sorensen J.L."/>
            <person name="Fitzpatrick D.A."/>
            <person name="Frisvad J.C."/>
            <person name="Nielsen K.L."/>
        </authorList>
    </citation>
    <scope>NUCLEOTIDE SEQUENCE</scope>
    <source>
        <strain evidence="6">IBT 23319</strain>
    </source>
</reference>
<dbReference type="RefSeq" id="XP_056501165.1">
    <property type="nucleotide sequence ID" value="XM_056644351.1"/>
</dbReference>
<sequence length="290" mass="32524">MASHWTFYYYTPSTAAAAIFTVLFGLSSIMHFYQLIRTRTWFMIPFLIGGLLETVGYIGRLLSSIEAPDFTKGPYIMQSALILIAPAFLAASIYMTLGRIIQMLDAEQSSVIKLRWLTKIFVAGDVLSFLMQASGAGIMVKDMTNPSTGENIIIGGLFVQIVFFGFFAISAVIFQIRLSKRPTARSIELSALWHKHMIALYVASVLILVRSVVRVVEYLQGYDGYLMRTEAFIYVFDALLMFVTMLVLQYAHPSEINCLLGRGECYSEKIYKTRKFVAGSALETSRVAEP</sequence>
<keyword evidence="3 5" id="KW-1133">Transmembrane helix</keyword>
<feature type="transmembrane region" description="Helical" evidence="5">
    <location>
        <begin position="197"/>
        <end position="219"/>
    </location>
</feature>
<dbReference type="AlphaFoldDB" id="A0A9W9TP36"/>
<dbReference type="PANTHER" id="PTHR31465:SF35">
    <property type="entry name" value="RTA1 DOMAIN PROTEIN-RELATED"/>
    <property type="match status" value="1"/>
</dbReference>
<dbReference type="Pfam" id="PF04479">
    <property type="entry name" value="RTA1"/>
    <property type="match status" value="1"/>
</dbReference>
<evidence type="ECO:0000256" key="3">
    <source>
        <dbReference type="ARBA" id="ARBA00022989"/>
    </source>
</evidence>